<dbReference type="Proteomes" id="UP000250266">
    <property type="component" value="Unassembled WGS sequence"/>
</dbReference>
<dbReference type="EMBL" id="KV745091">
    <property type="protein sequence ID" value="OCK77924.1"/>
    <property type="molecule type" value="Genomic_DNA"/>
</dbReference>
<dbReference type="AlphaFoldDB" id="A0A8E2JCX7"/>
<protein>
    <submittedName>
        <fullName evidence="1">Uncharacterized protein</fullName>
    </submittedName>
</protein>
<sequence length="100" mass="11207">MVDALHLFLLTLLCLCLFRFYFLYGQAGSALFMKSDCEANMPKHQSSICPSCFRSESTEIATSGFAANKAELRPKDWWRHEIMSTDVEGLVYCGFGAPLA</sequence>
<name>A0A8E2JCX7_9PEZI</name>
<evidence type="ECO:0000313" key="2">
    <source>
        <dbReference type="Proteomes" id="UP000250266"/>
    </source>
</evidence>
<reference evidence="1 2" key="1">
    <citation type="journal article" date="2016" name="Nat. Commun.">
        <title>Ectomycorrhizal ecology is imprinted in the genome of the dominant symbiotic fungus Cenococcum geophilum.</title>
        <authorList>
            <consortium name="DOE Joint Genome Institute"/>
            <person name="Peter M."/>
            <person name="Kohler A."/>
            <person name="Ohm R.A."/>
            <person name="Kuo A."/>
            <person name="Krutzmann J."/>
            <person name="Morin E."/>
            <person name="Arend M."/>
            <person name="Barry K.W."/>
            <person name="Binder M."/>
            <person name="Choi C."/>
            <person name="Clum A."/>
            <person name="Copeland A."/>
            <person name="Grisel N."/>
            <person name="Haridas S."/>
            <person name="Kipfer T."/>
            <person name="LaButti K."/>
            <person name="Lindquist E."/>
            <person name="Lipzen A."/>
            <person name="Maire R."/>
            <person name="Meier B."/>
            <person name="Mihaltcheva S."/>
            <person name="Molinier V."/>
            <person name="Murat C."/>
            <person name="Poggeler S."/>
            <person name="Quandt C.A."/>
            <person name="Sperisen C."/>
            <person name="Tritt A."/>
            <person name="Tisserant E."/>
            <person name="Crous P.W."/>
            <person name="Henrissat B."/>
            <person name="Nehls U."/>
            <person name="Egli S."/>
            <person name="Spatafora J.W."/>
            <person name="Grigoriev I.V."/>
            <person name="Martin F.M."/>
        </authorList>
    </citation>
    <scope>NUCLEOTIDE SEQUENCE [LARGE SCALE GENOMIC DNA]</scope>
    <source>
        <strain evidence="1 2">CBS 459.81</strain>
    </source>
</reference>
<evidence type="ECO:0000313" key="1">
    <source>
        <dbReference type="EMBL" id="OCK77924.1"/>
    </source>
</evidence>
<organism evidence="1 2">
    <name type="scientific">Lepidopterella palustris CBS 459.81</name>
    <dbReference type="NCBI Taxonomy" id="1314670"/>
    <lineage>
        <taxon>Eukaryota</taxon>
        <taxon>Fungi</taxon>
        <taxon>Dikarya</taxon>
        <taxon>Ascomycota</taxon>
        <taxon>Pezizomycotina</taxon>
        <taxon>Dothideomycetes</taxon>
        <taxon>Pleosporomycetidae</taxon>
        <taxon>Mytilinidiales</taxon>
        <taxon>Argynnaceae</taxon>
        <taxon>Lepidopterella</taxon>
    </lineage>
</organism>
<keyword evidence="2" id="KW-1185">Reference proteome</keyword>
<gene>
    <name evidence="1" type="ORF">K432DRAFT_384261</name>
</gene>
<accession>A0A8E2JCX7</accession>
<proteinExistence type="predicted"/>